<feature type="binding site" evidence="10">
    <location>
        <position position="226"/>
    </location>
    <ligand>
        <name>S-adenosyl-L-methionine</name>
        <dbReference type="ChEBI" id="CHEBI:59789"/>
    </ligand>
</feature>
<comment type="similarity">
    <text evidence="2 10">Belongs to the class I-like SAM-binding methyltransferase superfamily. RsmB/NOP family.</text>
</comment>
<dbReference type="PANTHER" id="PTHR22808:SF1">
    <property type="entry name" value="RNA CYTOSINE-C(5)-METHYLTRANSFERASE NSUN2-RELATED"/>
    <property type="match status" value="1"/>
</dbReference>
<evidence type="ECO:0000256" key="4">
    <source>
        <dbReference type="ARBA" id="ARBA00022603"/>
    </source>
</evidence>
<evidence type="ECO:0000256" key="8">
    <source>
        <dbReference type="ARBA" id="ARBA00022884"/>
    </source>
</evidence>
<dbReference type="Pfam" id="PF25376">
    <property type="entry name" value="Pre-PUA_NSUN2"/>
    <property type="match status" value="1"/>
</dbReference>
<dbReference type="AlphaFoldDB" id="A0A0H5RMB6"/>
<dbReference type="InterPro" id="IPR018314">
    <property type="entry name" value="RsmB/NOL1/NOP2-like_CS"/>
</dbReference>
<dbReference type="EMBL" id="HACM01009427">
    <property type="protein sequence ID" value="CRZ09869.1"/>
    <property type="molecule type" value="Transcribed_RNA"/>
</dbReference>
<dbReference type="GO" id="GO:0000049">
    <property type="term" value="F:tRNA binding"/>
    <property type="evidence" value="ECO:0007669"/>
    <property type="project" value="UniProtKB-KW"/>
</dbReference>
<organism evidence="12">
    <name type="scientific">Spongospora subterranea</name>
    <dbReference type="NCBI Taxonomy" id="70186"/>
    <lineage>
        <taxon>Eukaryota</taxon>
        <taxon>Sar</taxon>
        <taxon>Rhizaria</taxon>
        <taxon>Endomyxa</taxon>
        <taxon>Phytomyxea</taxon>
        <taxon>Plasmodiophorida</taxon>
        <taxon>Plasmodiophoridae</taxon>
        <taxon>Spongospora</taxon>
    </lineage>
</organism>
<dbReference type="InterPro" id="IPR049560">
    <property type="entry name" value="MeTrfase_RsmB-F_NOP2_cat"/>
</dbReference>
<feature type="non-terminal residue" evidence="12">
    <location>
        <position position="1"/>
    </location>
</feature>
<evidence type="ECO:0000256" key="6">
    <source>
        <dbReference type="ARBA" id="ARBA00022691"/>
    </source>
</evidence>
<evidence type="ECO:0000256" key="3">
    <source>
        <dbReference type="ARBA" id="ARBA00022555"/>
    </source>
</evidence>
<dbReference type="GO" id="GO:0030488">
    <property type="term" value="P:tRNA methylation"/>
    <property type="evidence" value="ECO:0007669"/>
    <property type="project" value="UniProtKB-ARBA"/>
</dbReference>
<keyword evidence="9" id="KW-0539">Nucleus</keyword>
<dbReference type="GO" id="GO:0016428">
    <property type="term" value="F:tRNA (cytidine-5-)-methyltransferase activity"/>
    <property type="evidence" value="ECO:0007669"/>
    <property type="project" value="InterPro"/>
</dbReference>
<dbReference type="InterPro" id="IPR023270">
    <property type="entry name" value="RCMT_NCL1"/>
</dbReference>
<feature type="active site" description="Nucleophile" evidence="10">
    <location>
        <position position="329"/>
    </location>
</feature>
<name>A0A0H5RMB6_9EUKA</name>
<feature type="domain" description="SAM-dependent MTase RsmB/NOP-type" evidence="11">
    <location>
        <begin position="74"/>
        <end position="436"/>
    </location>
</feature>
<keyword evidence="8 10" id="KW-0694">RNA-binding</keyword>
<feature type="binding site" evidence="10">
    <location>
        <position position="276"/>
    </location>
    <ligand>
        <name>S-adenosyl-L-methionine</name>
        <dbReference type="ChEBI" id="CHEBI:59789"/>
    </ligand>
</feature>
<dbReference type="PRINTS" id="PR02008">
    <property type="entry name" value="RCMTFAMILY"/>
</dbReference>
<evidence type="ECO:0000256" key="9">
    <source>
        <dbReference type="ARBA" id="ARBA00023242"/>
    </source>
</evidence>
<dbReference type="InterPro" id="IPR057285">
    <property type="entry name" value="Pre-PUA_NSUN2"/>
</dbReference>
<keyword evidence="7" id="KW-0819">tRNA processing</keyword>
<dbReference type="PANTHER" id="PTHR22808">
    <property type="entry name" value="NCL1 YEAST -RELATED NOL1/NOP2/FMU SUN DOMAIN-CONTAINING"/>
    <property type="match status" value="1"/>
</dbReference>
<comment type="caution">
    <text evidence="10">Lacks conserved residue(s) required for the propagation of feature annotation.</text>
</comment>
<dbReference type="PROSITE" id="PS51686">
    <property type="entry name" value="SAM_MT_RSMB_NOP"/>
    <property type="match status" value="1"/>
</dbReference>
<feature type="binding site" evidence="10">
    <location>
        <begin position="196"/>
        <end position="202"/>
    </location>
    <ligand>
        <name>S-adenosyl-L-methionine</name>
        <dbReference type="ChEBI" id="CHEBI:59789"/>
    </ligand>
</feature>
<dbReference type="PRINTS" id="PR02011">
    <property type="entry name" value="RCMTNCL1"/>
</dbReference>
<evidence type="ECO:0000256" key="10">
    <source>
        <dbReference type="PROSITE-ProRule" id="PRU01023"/>
    </source>
</evidence>
<keyword evidence="3" id="KW-0820">tRNA-binding</keyword>
<evidence type="ECO:0000256" key="5">
    <source>
        <dbReference type="ARBA" id="ARBA00022679"/>
    </source>
</evidence>
<dbReference type="InterPro" id="IPR023267">
    <property type="entry name" value="RCMT"/>
</dbReference>
<evidence type="ECO:0000256" key="7">
    <source>
        <dbReference type="ARBA" id="ARBA00022694"/>
    </source>
</evidence>
<reference evidence="12" key="1">
    <citation type="submission" date="2015-04" db="EMBL/GenBank/DDBJ databases">
        <title>The genome sequence of the plant pathogenic Rhizarian Plasmodiophora brassicae reveals insights in its biotrophic life cycle and the origin of chitin synthesis.</title>
        <authorList>
            <person name="Schwelm A."/>
            <person name="Fogelqvist J."/>
            <person name="Knaust A."/>
            <person name="Julke S."/>
            <person name="Lilja T."/>
            <person name="Dhandapani V."/>
            <person name="Bonilla-Rosso G."/>
            <person name="Karlsson M."/>
            <person name="Shevchenko A."/>
            <person name="Choi S.R."/>
            <person name="Kim H.G."/>
            <person name="Park J.Y."/>
            <person name="Lim Y.P."/>
            <person name="Ludwig-Muller J."/>
            <person name="Dixelius C."/>
        </authorList>
    </citation>
    <scope>NUCLEOTIDE SEQUENCE</scope>
    <source>
        <tissue evidence="12">Potato root galls</tissue>
    </source>
</reference>
<dbReference type="SUPFAM" id="SSF53335">
    <property type="entry name" value="S-adenosyl-L-methionine-dependent methyltransferases"/>
    <property type="match status" value="1"/>
</dbReference>
<evidence type="ECO:0000313" key="12">
    <source>
        <dbReference type="EMBL" id="CRZ09869.1"/>
    </source>
</evidence>
<keyword evidence="4 10" id="KW-0489">Methyltransferase</keyword>
<dbReference type="PROSITE" id="PS01153">
    <property type="entry name" value="NOL1_NOP2_SUN"/>
    <property type="match status" value="1"/>
</dbReference>
<evidence type="ECO:0000256" key="1">
    <source>
        <dbReference type="ARBA" id="ARBA00004123"/>
    </source>
</evidence>
<dbReference type="InterPro" id="IPR057286">
    <property type="entry name" value="PUA_NSUN2"/>
</dbReference>
<protein>
    <recommendedName>
        <fullName evidence="11">SAM-dependent MTase RsmB/NOP-type domain-containing protein</fullName>
    </recommendedName>
</protein>
<sequence>SLIDKGGTLKGNLIVSMGRQYKRRHSSAKRDRPQVESDRSLWRKEQWSECPISDQFIAYYKAQKIVPDDQWDIFQSSCQRPLPITFRFNSNMPFQGALALLKRGDFDSIADAEPEENIHPEWRVQAPKPLKWYRDDLAWQIGATKRQLKKHPHLSELNKWVFSLNEKGFISRQEAVSMIPAILLDVQGHHAVLDTCAAPGSKTAQLLEMVVGGSGPLAPGFILANDASPIRANNLVHQLNRLCVPCFIVTNHEAQHFPSLTLAEGSRLSFDRILCDVPCSGDGTVRKNSEIWSKWNTGNSVGLHRLQINIVTRALQLLKPGSRLVYSTCSFNPIENEAVVSHILRASGGSLSLIDVSDQLPGLIGRPGLTHWKVFNKDVEYSDYSQVPEQLQNSFRSSVFPPTSDEIQQFSLNRCIRVLPHDQDTGGFFIAVMVKSGSEPVPEPIVPETAVATSSSVDPIIKNPVINGDGERFFRLMDYSDHRPVVDNLVSVFGLSSSFPVNQLWSRSSNPRNAIGRIYLMNSAVDAVLQSSSCVRRSLKVVHAGVILFEPSRRKDPRSPPYRIAHNGASILHRFMSQRVCQWPNDLFGQLLAAKTLSYSDLPDHERTGLSTIGIGSFLISTMIPSDDSKSPSSPLFVTCWHSSDSVQVMVSQPAIDCLISALPCKL</sequence>
<keyword evidence="6 10" id="KW-0949">S-adenosyl-L-methionine</keyword>
<evidence type="ECO:0000256" key="2">
    <source>
        <dbReference type="ARBA" id="ARBA00007494"/>
    </source>
</evidence>
<proteinExistence type="inferred from homology"/>
<dbReference type="Gene3D" id="3.40.50.150">
    <property type="entry name" value="Vaccinia Virus protein VP39"/>
    <property type="match status" value="1"/>
</dbReference>
<dbReference type="InterPro" id="IPR001678">
    <property type="entry name" value="MeTrfase_RsmB-F_NOP2_dom"/>
</dbReference>
<evidence type="ECO:0000259" key="11">
    <source>
        <dbReference type="PROSITE" id="PS51686"/>
    </source>
</evidence>
<dbReference type="Pfam" id="PF01189">
    <property type="entry name" value="Methyltr_RsmB-F"/>
    <property type="match status" value="1"/>
</dbReference>
<accession>A0A0H5RMB6</accession>
<dbReference type="Pfam" id="PF25378">
    <property type="entry name" value="PUA_NSUN2"/>
    <property type="match status" value="1"/>
</dbReference>
<dbReference type="InterPro" id="IPR029063">
    <property type="entry name" value="SAM-dependent_MTases_sf"/>
</dbReference>
<comment type="subcellular location">
    <subcellularLocation>
        <location evidence="1">Nucleus</location>
    </subcellularLocation>
</comment>
<dbReference type="GO" id="GO:0005634">
    <property type="term" value="C:nucleus"/>
    <property type="evidence" value="ECO:0007669"/>
    <property type="project" value="UniProtKB-SubCell"/>
</dbReference>
<keyword evidence="5 10" id="KW-0808">Transferase</keyword>